<dbReference type="GO" id="GO:0016709">
    <property type="term" value="F:oxidoreductase activity, acting on paired donors, with incorporation or reduction of molecular oxygen, NAD(P)H as one donor, and incorporation of one atom of oxygen"/>
    <property type="evidence" value="ECO:0007669"/>
    <property type="project" value="UniProtKB-ARBA"/>
</dbReference>
<keyword evidence="3" id="KW-0274">FAD</keyword>
<proteinExistence type="predicted"/>
<dbReference type="EMBL" id="WOFH01000001">
    <property type="protein sequence ID" value="MUN35162.1"/>
    <property type="molecule type" value="Genomic_DNA"/>
</dbReference>
<dbReference type="PANTHER" id="PTHR43004">
    <property type="entry name" value="TRK SYSTEM POTASSIUM UPTAKE PROTEIN"/>
    <property type="match status" value="1"/>
</dbReference>
<dbReference type="InterPro" id="IPR050641">
    <property type="entry name" value="RIFMO-like"/>
</dbReference>
<dbReference type="PANTHER" id="PTHR43004:SF19">
    <property type="entry name" value="BINDING MONOOXYGENASE, PUTATIVE (JCVI)-RELATED"/>
    <property type="match status" value="1"/>
</dbReference>
<dbReference type="PRINTS" id="PR00420">
    <property type="entry name" value="RNGMNOXGNASE"/>
</dbReference>
<dbReference type="Proteomes" id="UP000432015">
    <property type="component" value="Unassembled WGS sequence"/>
</dbReference>
<keyword evidence="2" id="KW-0285">Flavoprotein</keyword>
<dbReference type="InterPro" id="IPR036188">
    <property type="entry name" value="FAD/NAD-bd_sf"/>
</dbReference>
<dbReference type="Gene3D" id="3.50.50.60">
    <property type="entry name" value="FAD/NAD(P)-binding domain"/>
    <property type="match status" value="1"/>
</dbReference>
<comment type="caution">
    <text evidence="5">The sequence shown here is derived from an EMBL/GenBank/DDBJ whole genome shotgun (WGS) entry which is preliminary data.</text>
</comment>
<comment type="cofactor">
    <cofactor evidence="1">
        <name>FAD</name>
        <dbReference type="ChEBI" id="CHEBI:57692"/>
    </cofactor>
</comment>
<keyword evidence="6" id="KW-1185">Reference proteome</keyword>
<protein>
    <submittedName>
        <fullName evidence="5">Oxidoreductase</fullName>
    </submittedName>
</protein>
<evidence type="ECO:0000313" key="5">
    <source>
        <dbReference type="EMBL" id="MUN35162.1"/>
    </source>
</evidence>
<dbReference type="GO" id="GO:0071949">
    <property type="term" value="F:FAD binding"/>
    <property type="evidence" value="ECO:0007669"/>
    <property type="project" value="InterPro"/>
</dbReference>
<gene>
    <name evidence="5" type="ORF">GNZ18_00875</name>
</gene>
<dbReference type="Gene3D" id="3.30.70.2450">
    <property type="match status" value="1"/>
</dbReference>
<feature type="domain" description="FAD-binding" evidence="4">
    <location>
        <begin position="20"/>
        <end position="343"/>
    </location>
</feature>
<evidence type="ECO:0000256" key="3">
    <source>
        <dbReference type="ARBA" id="ARBA00022827"/>
    </source>
</evidence>
<dbReference type="Pfam" id="PF01494">
    <property type="entry name" value="FAD_binding_3"/>
    <property type="match status" value="1"/>
</dbReference>
<evidence type="ECO:0000256" key="1">
    <source>
        <dbReference type="ARBA" id="ARBA00001974"/>
    </source>
</evidence>
<organism evidence="5 6">
    <name type="scientific">Actinomadura litoris</name>
    <dbReference type="NCBI Taxonomy" id="2678616"/>
    <lineage>
        <taxon>Bacteria</taxon>
        <taxon>Bacillati</taxon>
        <taxon>Actinomycetota</taxon>
        <taxon>Actinomycetes</taxon>
        <taxon>Streptosporangiales</taxon>
        <taxon>Thermomonosporaceae</taxon>
        <taxon>Actinomadura</taxon>
    </lineage>
</organism>
<accession>A0A7K1KSM3</accession>
<name>A0A7K1KSM3_9ACTN</name>
<reference evidence="5 6" key="1">
    <citation type="submission" date="2019-11" db="EMBL/GenBank/DDBJ databases">
        <authorList>
            <person name="Cao P."/>
        </authorList>
    </citation>
    <scope>NUCLEOTIDE SEQUENCE [LARGE SCALE GENOMIC DNA]</scope>
    <source>
        <strain evidence="5 6">NEAU-AAG5</strain>
    </source>
</reference>
<dbReference type="SUPFAM" id="SSF51905">
    <property type="entry name" value="FAD/NAD(P)-binding domain"/>
    <property type="match status" value="1"/>
</dbReference>
<sequence length="398" mass="42772">MPRNTPRAGAEVAADADPRQVVVVGAGPAGLLLAGSLRLGGAEVTVLERRTERATETRATTLNARTMEIFDELGLLDLLGVPPNEPMGHFGGIPLDLSQVDSPYPGQWKVPQTRVEELLEKWAIEQGAQVRRGVGVRSVRVRSTFAEVGGDGLEEPLRAAYLVGCDGQDSTVRSEAGIAFPGTSATHELLAADVAGIDVPNRRFERFPAGLAVASRRPDGLTRVMVHRHGHLTPRRIGTPSFGEVAAAWRTVTGESIGHGTAVWLHAFDNAARQAERFRRGRILLAGDAAHRQMPVGGLPINLGIQDAHALGPALAAVATGRGPESLLEDYHDRRHGAVRKALSAMRVQEQLLLGGPEQDPHRALIADLMTHRSVRRKLAAFASGLDHQEDEKDAEEK</sequence>
<dbReference type="InterPro" id="IPR002938">
    <property type="entry name" value="FAD-bd"/>
</dbReference>
<evidence type="ECO:0000313" key="6">
    <source>
        <dbReference type="Proteomes" id="UP000432015"/>
    </source>
</evidence>
<dbReference type="AlphaFoldDB" id="A0A7K1KSM3"/>
<evidence type="ECO:0000259" key="4">
    <source>
        <dbReference type="Pfam" id="PF01494"/>
    </source>
</evidence>
<evidence type="ECO:0000256" key="2">
    <source>
        <dbReference type="ARBA" id="ARBA00022630"/>
    </source>
</evidence>